<dbReference type="Proteomes" id="UP000266861">
    <property type="component" value="Unassembled WGS sequence"/>
</dbReference>
<keyword evidence="1" id="KW-1133">Transmembrane helix</keyword>
<name>A0A397G9V1_9GLOM</name>
<proteinExistence type="predicted"/>
<protein>
    <submittedName>
        <fullName evidence="2">Uncharacterized protein</fullName>
    </submittedName>
</protein>
<dbReference type="AlphaFoldDB" id="A0A397G9V1"/>
<accession>A0A397G9V1</accession>
<comment type="caution">
    <text evidence="2">The sequence shown here is derived from an EMBL/GenBank/DDBJ whole genome shotgun (WGS) entry which is preliminary data.</text>
</comment>
<gene>
    <name evidence="2" type="ORF">Glove_585g18</name>
</gene>
<reference evidence="2 3" key="1">
    <citation type="submission" date="2018-08" db="EMBL/GenBank/DDBJ databases">
        <title>Genome and evolution of the arbuscular mycorrhizal fungus Diversispora epigaea (formerly Glomus versiforme) and its bacterial endosymbionts.</title>
        <authorList>
            <person name="Sun X."/>
            <person name="Fei Z."/>
            <person name="Harrison M."/>
        </authorList>
    </citation>
    <scope>NUCLEOTIDE SEQUENCE [LARGE SCALE GENOMIC DNA]</scope>
    <source>
        <strain evidence="2 3">IT104</strain>
    </source>
</reference>
<evidence type="ECO:0000313" key="3">
    <source>
        <dbReference type="Proteomes" id="UP000266861"/>
    </source>
</evidence>
<sequence>MCFFLLLITIFYVFFTLKVLFFIINSHKFLVETQLEITVQRAAQVILEQRVSELEKKSNEKYDELLFENTILRITLIIHKKHITELTTLNDNDNNNDNYDETYNRILKQIEKMKTQCKNSLNSPTISRLPIIKSRKLGSISSIPITHKSS</sequence>
<keyword evidence="1" id="KW-0812">Transmembrane</keyword>
<keyword evidence="1" id="KW-0472">Membrane</keyword>
<evidence type="ECO:0000313" key="2">
    <source>
        <dbReference type="EMBL" id="RHZ47327.1"/>
    </source>
</evidence>
<keyword evidence="3" id="KW-1185">Reference proteome</keyword>
<feature type="transmembrane region" description="Helical" evidence="1">
    <location>
        <begin position="6"/>
        <end position="24"/>
    </location>
</feature>
<organism evidence="2 3">
    <name type="scientific">Diversispora epigaea</name>
    <dbReference type="NCBI Taxonomy" id="1348612"/>
    <lineage>
        <taxon>Eukaryota</taxon>
        <taxon>Fungi</taxon>
        <taxon>Fungi incertae sedis</taxon>
        <taxon>Mucoromycota</taxon>
        <taxon>Glomeromycotina</taxon>
        <taxon>Glomeromycetes</taxon>
        <taxon>Diversisporales</taxon>
        <taxon>Diversisporaceae</taxon>
        <taxon>Diversispora</taxon>
    </lineage>
</organism>
<evidence type="ECO:0000256" key="1">
    <source>
        <dbReference type="SAM" id="Phobius"/>
    </source>
</evidence>
<dbReference type="EMBL" id="PQFF01000492">
    <property type="protein sequence ID" value="RHZ47327.1"/>
    <property type="molecule type" value="Genomic_DNA"/>
</dbReference>